<comment type="caution">
    <text evidence="1">The sequence shown here is derived from an EMBL/GenBank/DDBJ whole genome shotgun (WGS) entry which is preliminary data.</text>
</comment>
<protein>
    <submittedName>
        <fullName evidence="1">Uncharacterized protein</fullName>
    </submittedName>
</protein>
<keyword evidence="2" id="KW-1185">Reference proteome</keyword>
<evidence type="ECO:0000313" key="2">
    <source>
        <dbReference type="Proteomes" id="UP000785200"/>
    </source>
</evidence>
<dbReference type="Pfam" id="PF11951">
    <property type="entry name" value="Fungal_trans_2"/>
    <property type="match status" value="1"/>
</dbReference>
<dbReference type="EMBL" id="VNKQ01000008">
    <property type="protein sequence ID" value="KAG0649459.1"/>
    <property type="molecule type" value="Genomic_DNA"/>
</dbReference>
<name>A0A9P6VKW6_9HELO</name>
<dbReference type="InterPro" id="IPR053178">
    <property type="entry name" value="Osmoadaptation_assoc"/>
</dbReference>
<dbReference type="PANTHER" id="PTHR38111">
    <property type="entry name" value="ZN(2)-C6 FUNGAL-TYPE DOMAIN-CONTAINING PROTEIN-RELATED"/>
    <property type="match status" value="1"/>
</dbReference>
<reference evidence="1" key="1">
    <citation type="submission" date="2019-07" db="EMBL/GenBank/DDBJ databases">
        <title>Hyphodiscus hymeniophilus genome sequencing and assembly.</title>
        <authorList>
            <person name="Kramer G."/>
            <person name="Nodwell J."/>
        </authorList>
    </citation>
    <scope>NUCLEOTIDE SEQUENCE</scope>
    <source>
        <strain evidence="1">ATCC 34498</strain>
    </source>
</reference>
<dbReference type="OrthoDB" id="4491390at2759"/>
<dbReference type="PANTHER" id="PTHR38111:SF11">
    <property type="entry name" value="TRANSCRIPTION FACTOR DOMAIN-CONTAINING PROTEIN-RELATED"/>
    <property type="match status" value="1"/>
</dbReference>
<dbReference type="AlphaFoldDB" id="A0A9P6VKW6"/>
<accession>A0A9P6VKW6</accession>
<organism evidence="1 2">
    <name type="scientific">Hyphodiscus hymeniophilus</name>
    <dbReference type="NCBI Taxonomy" id="353542"/>
    <lineage>
        <taxon>Eukaryota</taxon>
        <taxon>Fungi</taxon>
        <taxon>Dikarya</taxon>
        <taxon>Ascomycota</taxon>
        <taxon>Pezizomycotina</taxon>
        <taxon>Leotiomycetes</taxon>
        <taxon>Helotiales</taxon>
        <taxon>Hyphodiscaceae</taxon>
        <taxon>Hyphodiscus</taxon>
    </lineage>
</organism>
<dbReference type="InterPro" id="IPR021858">
    <property type="entry name" value="Fun_TF"/>
</dbReference>
<gene>
    <name evidence="1" type="ORF">D0Z07_4106</name>
</gene>
<evidence type="ECO:0000313" key="1">
    <source>
        <dbReference type="EMBL" id="KAG0649459.1"/>
    </source>
</evidence>
<dbReference type="Proteomes" id="UP000785200">
    <property type="component" value="Unassembled WGS sequence"/>
</dbReference>
<proteinExistence type="predicted"/>
<sequence length="395" mass="43986">MIATVPEFTPALEASIMSVSTAKLGRLNGNPLLVRESLKFYIQGLWELQKALWHPRLMYKNETLAACLSLIMYEVVECPGKSIDGWASHMRGCAKMFELKGPTAYDSDFGHQLFLSFRVIEIQQAFAERRRTFLAGQEWISLPFKTCAKSKFQQLLDLVVQVPNIIADGYQMLQAPLEGSTPLDPSVMLAFVLGLVDRCWKVDAQLGDFYACLERESLGPIYWPELSTGIKGLDTETELGQVFPVAFQYLDMRMAHICLLYWATNCILWSGMAYTYQLLFGIAATASLKSGASSVGGKPQFDITDLPPLEHRKDVASQAKNICQSVEYCLLDEHRGLGARAAVFPLKVAIETLHDAHCDRELLWAQAAMSAVNQTGVQLMKHLPVSLTDHAFLPG</sequence>